<evidence type="ECO:0000313" key="2">
    <source>
        <dbReference type="EMBL" id="OAP60938.1"/>
    </source>
</evidence>
<proteinExistence type="predicted"/>
<feature type="region of interest" description="Disordered" evidence="1">
    <location>
        <begin position="564"/>
        <end position="621"/>
    </location>
</feature>
<dbReference type="OrthoDB" id="4155977at2759"/>
<keyword evidence="3" id="KW-1185">Reference proteome</keyword>
<accession>A0A178ZM99</accession>
<feature type="region of interest" description="Disordered" evidence="1">
    <location>
        <begin position="120"/>
        <end position="164"/>
    </location>
</feature>
<evidence type="ECO:0000256" key="1">
    <source>
        <dbReference type="SAM" id="MobiDB-lite"/>
    </source>
</evidence>
<feature type="compositionally biased region" description="Polar residues" evidence="1">
    <location>
        <begin position="128"/>
        <end position="137"/>
    </location>
</feature>
<reference evidence="2 3" key="1">
    <citation type="submission" date="2016-04" db="EMBL/GenBank/DDBJ databases">
        <title>Draft genome of Fonsecaea erecta CBS 125763.</title>
        <authorList>
            <person name="Weiss V.A."/>
            <person name="Vicente V.A."/>
            <person name="Raittz R.T."/>
            <person name="Moreno L.F."/>
            <person name="De Souza E.M."/>
            <person name="Pedrosa F.O."/>
            <person name="Steffens M.B."/>
            <person name="Faoro H."/>
            <person name="Tadra-Sfeir M.Z."/>
            <person name="Najafzadeh M.J."/>
            <person name="Felipe M.S."/>
            <person name="Teixeira M."/>
            <person name="Sun J."/>
            <person name="Xi L."/>
            <person name="Gomes R."/>
            <person name="De Azevedo C.M."/>
            <person name="Salgado C.G."/>
            <person name="Da Silva M.B."/>
            <person name="Nascimento M.F."/>
            <person name="Queiroz-Telles F."/>
            <person name="Attili D.S."/>
            <person name="Gorbushina A."/>
        </authorList>
    </citation>
    <scope>NUCLEOTIDE SEQUENCE [LARGE SCALE GENOMIC DNA]</scope>
    <source>
        <strain evidence="2 3">CBS 125763</strain>
    </source>
</reference>
<feature type="compositionally biased region" description="Basic and acidic residues" evidence="1">
    <location>
        <begin position="726"/>
        <end position="738"/>
    </location>
</feature>
<dbReference type="Proteomes" id="UP000078343">
    <property type="component" value="Unassembled WGS sequence"/>
</dbReference>
<feature type="region of interest" description="Disordered" evidence="1">
    <location>
        <begin position="390"/>
        <end position="413"/>
    </location>
</feature>
<gene>
    <name evidence="2" type="ORF">AYL99_05940</name>
</gene>
<evidence type="ECO:0000313" key="3">
    <source>
        <dbReference type="Proteomes" id="UP000078343"/>
    </source>
</evidence>
<feature type="region of interest" description="Disordered" evidence="1">
    <location>
        <begin position="719"/>
        <end position="748"/>
    </location>
</feature>
<dbReference type="AlphaFoldDB" id="A0A178ZM99"/>
<feature type="compositionally biased region" description="Low complexity" evidence="1">
    <location>
        <begin position="1"/>
        <end position="17"/>
    </location>
</feature>
<comment type="caution">
    <text evidence="2">The sequence shown here is derived from an EMBL/GenBank/DDBJ whole genome shotgun (WGS) entry which is preliminary data.</text>
</comment>
<dbReference type="GeneID" id="30010108"/>
<feature type="compositionally biased region" description="Basic and acidic residues" evidence="1">
    <location>
        <begin position="147"/>
        <end position="164"/>
    </location>
</feature>
<organism evidence="2 3">
    <name type="scientific">Fonsecaea erecta</name>
    <dbReference type="NCBI Taxonomy" id="1367422"/>
    <lineage>
        <taxon>Eukaryota</taxon>
        <taxon>Fungi</taxon>
        <taxon>Dikarya</taxon>
        <taxon>Ascomycota</taxon>
        <taxon>Pezizomycotina</taxon>
        <taxon>Eurotiomycetes</taxon>
        <taxon>Chaetothyriomycetidae</taxon>
        <taxon>Chaetothyriales</taxon>
        <taxon>Herpotrichiellaceae</taxon>
        <taxon>Fonsecaea</taxon>
    </lineage>
</organism>
<protein>
    <submittedName>
        <fullName evidence="2">Uncharacterized protein</fullName>
    </submittedName>
</protein>
<feature type="region of interest" description="Disordered" evidence="1">
    <location>
        <begin position="1"/>
        <end position="93"/>
    </location>
</feature>
<feature type="region of interest" description="Disordered" evidence="1">
    <location>
        <begin position="204"/>
        <end position="258"/>
    </location>
</feature>
<feature type="compositionally biased region" description="Polar residues" evidence="1">
    <location>
        <begin position="397"/>
        <end position="407"/>
    </location>
</feature>
<feature type="region of interest" description="Disordered" evidence="1">
    <location>
        <begin position="326"/>
        <end position="355"/>
    </location>
</feature>
<dbReference type="RefSeq" id="XP_018694305.1">
    <property type="nucleotide sequence ID" value="XM_018837452.1"/>
</dbReference>
<name>A0A178ZM99_9EURO</name>
<sequence length="779" mass="85363">MDHSPGSVPSSDSSNKSTHSGYPPGTPKPPFEPPRRRSSLFFAKVLHHSFSSKTPAGNGKDSSERQKPQQDANLSNTGRKRTNPSLARSVFMPGHVAHMQKKFQNAKDLFRQDVQFAASPVGSIDSRLPQSPGTEQSKAADPNPSGDPEKEASKTPSKDWRYSRAPKDIAEFALDVREPFPEGSPRLPDLFSVEMDHGKVFAVEPPSSGFTSPVDEGGSAPHLKDIPNLSSDPAKTGLRGSTEKYDGPSPSGRLSTTDLERPLSKLCVSAEYDMEIDSAQESPIVIHLLRKSVESEGQHKESSSSAGEELVLAPTVRAAADSAKLKRGKFSDLFPKPPRHNGSDGSASATRELQYADVEPCPDPLLHARGPTVLCPDPAAHFRSATPNVPGPHGVSPGSNIQGTQGRQHGHLPGLGYPPPFNRATATGSPMPLLRAMSPATSTGQNGHNAWYPPPDSYQSRSYYPHHERLNRAYVAPASEHFQPGWYYARDSPGPSSKPGPPMYSFSTAAAKIVGRDPAPDSRIRDSYRTDTLTPLAKAPPSRFRKHGIIDLANARGVGKYYGGPSYLSRPPQRPVHPLRPARSHLPDDMRFRSSPPRLPVESGQRLQLKKRSRETETPTTEILEDEEMATESFDPKLKLEEGEEVIEVDEETQAAVRMSLFGAPAPRASRDAGRGIKDLSPNVKVWRKGVEPSVSRKKRRPSYWDGDLEEVMRSPAARHVVSSPIKRDHVRSERAEVEFQDDDADKENQMLLTEEELEDVSRVVEGPTILQEDVSMEH</sequence>
<dbReference type="EMBL" id="LVYI01000004">
    <property type="protein sequence ID" value="OAP60938.1"/>
    <property type="molecule type" value="Genomic_DNA"/>
</dbReference>